<dbReference type="AlphaFoldDB" id="A0A0A8YKN3"/>
<accession>A0A0A8YKN3</accession>
<dbReference type="EMBL" id="GBRH01271084">
    <property type="protein sequence ID" value="JAD26811.1"/>
    <property type="molecule type" value="Transcribed_RNA"/>
</dbReference>
<evidence type="ECO:0000313" key="1">
    <source>
        <dbReference type="EMBL" id="JAD26811.1"/>
    </source>
</evidence>
<reference evidence="1" key="2">
    <citation type="journal article" date="2015" name="Data Brief">
        <title>Shoot transcriptome of the giant reed, Arundo donax.</title>
        <authorList>
            <person name="Barrero R.A."/>
            <person name="Guerrero F.D."/>
            <person name="Moolhuijzen P."/>
            <person name="Goolsby J.A."/>
            <person name="Tidwell J."/>
            <person name="Bellgard S.E."/>
            <person name="Bellgard M.I."/>
        </authorList>
    </citation>
    <scope>NUCLEOTIDE SEQUENCE</scope>
    <source>
        <tissue evidence="1">Shoot tissue taken approximately 20 cm above the soil surface</tissue>
    </source>
</reference>
<protein>
    <submittedName>
        <fullName evidence="1">Uncharacterized protein</fullName>
    </submittedName>
</protein>
<organism evidence="1">
    <name type="scientific">Arundo donax</name>
    <name type="common">Giant reed</name>
    <name type="synonym">Donax arundinaceus</name>
    <dbReference type="NCBI Taxonomy" id="35708"/>
    <lineage>
        <taxon>Eukaryota</taxon>
        <taxon>Viridiplantae</taxon>
        <taxon>Streptophyta</taxon>
        <taxon>Embryophyta</taxon>
        <taxon>Tracheophyta</taxon>
        <taxon>Spermatophyta</taxon>
        <taxon>Magnoliopsida</taxon>
        <taxon>Liliopsida</taxon>
        <taxon>Poales</taxon>
        <taxon>Poaceae</taxon>
        <taxon>PACMAD clade</taxon>
        <taxon>Arundinoideae</taxon>
        <taxon>Arundineae</taxon>
        <taxon>Arundo</taxon>
    </lineage>
</organism>
<name>A0A0A8YKN3_ARUDO</name>
<sequence>MLSSLSEQRSMTSSLSELKSIMSILLASMCRIFLVTN</sequence>
<proteinExistence type="predicted"/>
<reference evidence="1" key="1">
    <citation type="submission" date="2014-09" db="EMBL/GenBank/DDBJ databases">
        <authorList>
            <person name="Magalhaes I.L.F."/>
            <person name="Oliveira U."/>
            <person name="Santos F.R."/>
            <person name="Vidigal T.H.D.A."/>
            <person name="Brescovit A.D."/>
            <person name="Santos A.J."/>
        </authorList>
    </citation>
    <scope>NUCLEOTIDE SEQUENCE</scope>
    <source>
        <tissue evidence="1">Shoot tissue taken approximately 20 cm above the soil surface</tissue>
    </source>
</reference>